<dbReference type="AlphaFoldDB" id="G0V245"/>
<dbReference type="SUPFAM" id="SSF47954">
    <property type="entry name" value="Cyclin-like"/>
    <property type="match status" value="1"/>
</dbReference>
<protein>
    <submittedName>
        <fullName evidence="1">Uncharacterized protein TCIL3000_11_12100</fullName>
    </submittedName>
</protein>
<dbReference type="VEuPathDB" id="TriTrypDB:TcIL3000.11.12100"/>
<sequence>MLSHRVSCVEDNFSKEQAAGDRFEECGVSSMGAAFAATPAPPCEGDLAPFLLERNSIETLHKNSSDSLASQQGQSQADVKRQEAHLRAGAALIRRKQAIFLSGIGEMARQQARQKKRCDYIAKRQADVSTLSTPDSTTPHRAAFLSVKGLISAEGQRVRMRVVPTTARSVQSVSLAAGGEGAVKRNGGELSARHTPQAVSLCTILSAFEPPKASYWQDDHLVEPYHGESYGPVIPRQRMMRGDDCSAAGERDDEVAGGTTVADGDGGYIADRAAEVGSCDDGNFESMAGVRSGAADGDHLMRSYGKMLIHNDHRHDAVFYDAFFLDKGNITGGERRKKLIVLDSYRASVISFVDKKVLKKDINSDFYVQHPELEIREIKLTHMRAIRADLLNIVLEEASPIELATVAYANWYFERLIVRGMVGKRNRRLVLAVALLLAIKFVETGDVHRKIHYLKARIRHDDAFRGVSWQKVQQWEFCAYVGLEFTLLPPRGSRVVETHMDRLLTQVNVTSQEYYSKKFAWP</sequence>
<dbReference type="PANTHER" id="PTHR22896">
    <property type="entry name" value="CDK5 AND ABL1 ENZYME SUBSTRATE 1"/>
    <property type="match status" value="1"/>
</dbReference>
<proteinExistence type="predicted"/>
<dbReference type="PANTHER" id="PTHR22896:SF0">
    <property type="entry name" value="CYCLIN N-TERMINAL DOMAIN-CONTAINING PROTEIN"/>
    <property type="match status" value="1"/>
</dbReference>
<evidence type="ECO:0000313" key="1">
    <source>
        <dbReference type="EMBL" id="CCC95717.1"/>
    </source>
</evidence>
<dbReference type="InterPro" id="IPR036915">
    <property type="entry name" value="Cyclin-like_sf"/>
</dbReference>
<reference evidence="1" key="1">
    <citation type="journal article" date="2012" name="Proc. Natl. Acad. Sci. U.S.A.">
        <title>Antigenic diversity is generated by distinct evolutionary mechanisms in African trypanosome species.</title>
        <authorList>
            <person name="Jackson A.P."/>
            <person name="Berry A."/>
            <person name="Aslett M."/>
            <person name="Allison H.C."/>
            <person name="Burton P."/>
            <person name="Vavrova-Anderson J."/>
            <person name="Brown R."/>
            <person name="Browne H."/>
            <person name="Corton N."/>
            <person name="Hauser H."/>
            <person name="Gamble J."/>
            <person name="Gilderthorp R."/>
            <person name="Marcello L."/>
            <person name="McQuillan J."/>
            <person name="Otto T.D."/>
            <person name="Quail M.A."/>
            <person name="Sanders M.J."/>
            <person name="van Tonder A."/>
            <person name="Ginger M.L."/>
            <person name="Field M.C."/>
            <person name="Barry J.D."/>
            <person name="Hertz-Fowler C."/>
            <person name="Berriman M."/>
        </authorList>
    </citation>
    <scope>NUCLEOTIDE SEQUENCE</scope>
    <source>
        <strain evidence="1">IL3000</strain>
    </source>
</reference>
<dbReference type="EMBL" id="HE575324">
    <property type="protein sequence ID" value="CCC95717.1"/>
    <property type="molecule type" value="Genomic_DNA"/>
</dbReference>
<gene>
    <name evidence="1" type="ORF">TCIL3000_11_12100</name>
</gene>
<dbReference type="GO" id="GO:0051726">
    <property type="term" value="P:regulation of cell cycle"/>
    <property type="evidence" value="ECO:0007669"/>
    <property type="project" value="InterPro"/>
</dbReference>
<accession>G0V245</accession>
<dbReference type="InterPro" id="IPR012388">
    <property type="entry name" value="CABLES1/2"/>
</dbReference>
<organism evidence="1">
    <name type="scientific">Trypanosoma congolense (strain IL3000)</name>
    <dbReference type="NCBI Taxonomy" id="1068625"/>
    <lineage>
        <taxon>Eukaryota</taxon>
        <taxon>Discoba</taxon>
        <taxon>Euglenozoa</taxon>
        <taxon>Kinetoplastea</taxon>
        <taxon>Metakinetoplastina</taxon>
        <taxon>Trypanosomatida</taxon>
        <taxon>Trypanosomatidae</taxon>
        <taxon>Trypanosoma</taxon>
        <taxon>Nannomonas</taxon>
    </lineage>
</organism>
<name>G0V245_TRYCI</name>